<feature type="compositionally biased region" description="Low complexity" evidence="1">
    <location>
        <begin position="138"/>
        <end position="169"/>
    </location>
</feature>
<feature type="compositionally biased region" description="Low complexity" evidence="1">
    <location>
        <begin position="54"/>
        <end position="74"/>
    </location>
</feature>
<feature type="compositionally biased region" description="Low complexity" evidence="1">
    <location>
        <begin position="296"/>
        <end position="309"/>
    </location>
</feature>
<evidence type="ECO:0000313" key="2">
    <source>
        <dbReference type="EMBL" id="KAJ5190213.1"/>
    </source>
</evidence>
<feature type="compositionally biased region" description="Basic and acidic residues" evidence="1">
    <location>
        <begin position="314"/>
        <end position="351"/>
    </location>
</feature>
<feature type="compositionally biased region" description="Low complexity" evidence="1">
    <location>
        <begin position="219"/>
        <end position="244"/>
    </location>
</feature>
<dbReference type="GeneID" id="83183555"/>
<feature type="compositionally biased region" description="Basic and acidic residues" evidence="1">
    <location>
        <begin position="75"/>
        <end position="85"/>
    </location>
</feature>
<feature type="compositionally biased region" description="Basic residues" evidence="1">
    <location>
        <begin position="1"/>
        <end position="12"/>
    </location>
</feature>
<feature type="region of interest" description="Disordered" evidence="1">
    <location>
        <begin position="1"/>
        <end position="395"/>
    </location>
</feature>
<feature type="compositionally biased region" description="Basic and acidic residues" evidence="1">
    <location>
        <begin position="188"/>
        <end position="197"/>
    </location>
</feature>
<feature type="compositionally biased region" description="Basic and acidic residues" evidence="1">
    <location>
        <begin position="275"/>
        <end position="293"/>
    </location>
</feature>
<gene>
    <name evidence="2" type="ORF">N7498_009198</name>
</gene>
<keyword evidence="3" id="KW-1185">Reference proteome</keyword>
<reference evidence="2" key="2">
    <citation type="journal article" date="2023" name="IMA Fungus">
        <title>Comparative genomic study of the Penicillium genus elucidates a diverse pangenome and 15 lateral gene transfer events.</title>
        <authorList>
            <person name="Petersen C."/>
            <person name="Sorensen T."/>
            <person name="Nielsen M.R."/>
            <person name="Sondergaard T.E."/>
            <person name="Sorensen J.L."/>
            <person name="Fitzpatrick D.A."/>
            <person name="Frisvad J.C."/>
            <person name="Nielsen K.L."/>
        </authorList>
    </citation>
    <scope>NUCLEOTIDE SEQUENCE</scope>
    <source>
        <strain evidence="2">IBT 15544</strain>
    </source>
</reference>
<protein>
    <submittedName>
        <fullName evidence="2">Uncharacterized protein</fullName>
    </submittedName>
</protein>
<feature type="compositionally biased region" description="Low complexity" evidence="1">
    <location>
        <begin position="13"/>
        <end position="33"/>
    </location>
</feature>
<feature type="compositionally biased region" description="Basic and acidic residues" evidence="1">
    <location>
        <begin position="204"/>
        <end position="216"/>
    </location>
</feature>
<sequence length="395" mass="40632">MPKKGGKKKNKGGAKPAAAAAVDKVADTAKTVVHPGHETEDKVMYGEGKTESPEQTQAPAESTTEETPAAPAVTETKEAEKETEKAAPVTAANKEHVHETGDNAQASKAGTVGELAGGDKENKAVLPENTVNATSLGAETYPSTTEASAEESAISTAATTGGAATTSLSERPKTSETTAPAAVPSETDAAHIKRPYEKPIFSNDEVKPHKMAKTEEEQAAASAAADKKALAGAGPASTAAYTTPEPVLAVEAPKKAEEKVATEAAAPKTTTADSKPADIKPIESKPVESKTAESKAPASPVAVAAASAAINNSKTDKAAAESTEPKKPEAALKRGEEPQTRPEVPKKDTLAKDTPAAVSAQQEPAKADEAQTSETAEQPEKKKGGFFGWLKRKFK</sequence>
<feature type="compositionally biased region" description="Low complexity" evidence="1">
    <location>
        <begin position="262"/>
        <end position="272"/>
    </location>
</feature>
<feature type="compositionally biased region" description="Basic and acidic residues" evidence="1">
    <location>
        <begin position="35"/>
        <end position="52"/>
    </location>
</feature>
<dbReference type="Proteomes" id="UP001150904">
    <property type="component" value="Unassembled WGS sequence"/>
</dbReference>
<accession>A0A9W9J3Z7</accession>
<proteinExistence type="predicted"/>
<evidence type="ECO:0000256" key="1">
    <source>
        <dbReference type="SAM" id="MobiDB-lite"/>
    </source>
</evidence>
<name>A0A9W9J3Z7_9EURO</name>
<dbReference type="AlphaFoldDB" id="A0A9W9J3Z7"/>
<feature type="compositionally biased region" description="Basic and acidic residues" evidence="1">
    <location>
        <begin position="252"/>
        <end position="261"/>
    </location>
</feature>
<dbReference type="OrthoDB" id="4509259at2759"/>
<evidence type="ECO:0000313" key="3">
    <source>
        <dbReference type="Proteomes" id="UP001150904"/>
    </source>
</evidence>
<dbReference type="EMBL" id="JAPQKR010000016">
    <property type="protein sequence ID" value="KAJ5190213.1"/>
    <property type="molecule type" value="Genomic_DNA"/>
</dbReference>
<comment type="caution">
    <text evidence="2">The sequence shown here is derived from an EMBL/GenBank/DDBJ whole genome shotgun (WGS) entry which is preliminary data.</text>
</comment>
<dbReference type="RefSeq" id="XP_058303153.1">
    <property type="nucleotide sequence ID" value="XM_058456254.1"/>
</dbReference>
<reference evidence="2" key="1">
    <citation type="submission" date="2022-12" db="EMBL/GenBank/DDBJ databases">
        <authorList>
            <person name="Petersen C."/>
        </authorList>
    </citation>
    <scope>NUCLEOTIDE SEQUENCE</scope>
    <source>
        <strain evidence="2">IBT 15544</strain>
    </source>
</reference>
<organism evidence="2 3">
    <name type="scientific">Penicillium cinerascens</name>
    <dbReference type="NCBI Taxonomy" id="70096"/>
    <lineage>
        <taxon>Eukaryota</taxon>
        <taxon>Fungi</taxon>
        <taxon>Dikarya</taxon>
        <taxon>Ascomycota</taxon>
        <taxon>Pezizomycotina</taxon>
        <taxon>Eurotiomycetes</taxon>
        <taxon>Eurotiomycetidae</taxon>
        <taxon>Eurotiales</taxon>
        <taxon>Aspergillaceae</taxon>
        <taxon>Penicillium</taxon>
    </lineage>
</organism>